<protein>
    <submittedName>
        <fullName evidence="5">T9SS type A sorting domain-containing protein</fullName>
    </submittedName>
</protein>
<keyword evidence="1" id="KW-0732">Signal</keyword>
<dbReference type="InterPro" id="IPR029031">
    <property type="entry name" value="Gingipain_N_sf"/>
</dbReference>
<dbReference type="Gene3D" id="2.60.40.4070">
    <property type="match status" value="1"/>
</dbReference>
<comment type="caution">
    <text evidence="5">The sequence shown here is derived from an EMBL/GenBank/DDBJ whole genome shotgun (WGS) entry which is preliminary data.</text>
</comment>
<organism evidence="5">
    <name type="scientific">candidate division WOR-3 bacterium</name>
    <dbReference type="NCBI Taxonomy" id="2052148"/>
    <lineage>
        <taxon>Bacteria</taxon>
        <taxon>Bacteria division WOR-3</taxon>
    </lineage>
</organism>
<name>A0A7C4GGC4_UNCW3</name>
<dbReference type="Pfam" id="PF08126">
    <property type="entry name" value="Propeptide_C25"/>
    <property type="match status" value="1"/>
</dbReference>
<accession>A0A7C4GGC4</accession>
<gene>
    <name evidence="5" type="ORF">ENS41_04020</name>
</gene>
<evidence type="ECO:0000313" key="5">
    <source>
        <dbReference type="EMBL" id="HGK28100.1"/>
    </source>
</evidence>
<sequence length="1301" mass="143072">MLSVRAGAGLLLYLLLLAVAFGQMHPVPSLTSRAADNLRLVAFTPEQVVFEFVPGEPGFENGRLQLAGTDRLSAPGEPDLPAREVLVGLPQEGTVRLSATAFATAEFRDHDVPPAPGFSASAATAPARLQTAGLWPEQPAELVAIENLRGIRVARVRLNPAQFSAAERLLRVHRRIVVTLRFARPPRRVDRPDPLDDLIAGMLVNGSEARNWKLPFANPDSINFFARSPFWCRIKIETTGVYRITPADLNRAGFSAGVIDPRTLRLYSLGRYTVNESYPDTMVELPVYVKGEEDGRFDANDYLAFYAEAPARWNDSLTRWQPNFFTRHTVVWLTWGTEPGRRMAQVSGSGATAPTRVAGNRVRLEEELLCPARSGLLWVWEKYFKEAGRASAQYYRPLALPERDTIQRISVNLYGFTARTEEVFRAVLTLNRVLLDTVRITARNQGAPANVFRFDTLPAAAVARAGLGDSLGIELIGDPEVNLYLDYVDVGYRERLKLAAATALEFHQAGGGEFAIEGATGDVLILDVSDPFQPRQIVGSEVSGSERRFRLTADGLVRICAVPASRLRTPVKVEKREPGKLRTPTEQADYYIVCPDEFLPAAKLLAQYRERNVAGLPGARARAVALGDIYDDYTFGMEEPGGIKKFFRSKRPAYGLLAGDATYDYKNNLKLEKPPGVPAYEVGFDLDPEVYGGIAKAQDAWYADFDGDGRSPDMILGRITVRSPLELRRFLDKVRNYETQPPGLWAKRVILLADDEFLGDPKRPDGIGFDHITGGCEAMAGIAARLLDLAKVYLTEYPLEAINSKPRAAAELLSQLNTGALLWFFYGHGAGFQLNHERTLHIDNVGQVRNGSRQPLAFYGSCGVGRFEDTRYEAIAEELVRQEEGCIATMGASKATYPSSNNTFGRLLLNYLLDHPEQAVGPAFYTAWVNANTLYHFFGDPGTRLRLPAAGPDVAVVPETLYPGRRTAFSDTMPATAGRFEAAAFELSRQRYYSSSQGSVSYLLPGTTLFRGPGTFADGRLEGGFTVPALAYPDTVIVPNGTYIRLPNTGRVSLLAWSDTLAWGCFSAGLALADSPPPGADSAPPQLELFADHIRLSPTDTTIVPKRFGLMGRLFDESGILLASGTDYGLSFFVSDRTARVELANHFSYDLNSATTGQFRHPVELQKSRDSVVVTVSDNLLNRRIVTCRLKTDLGEGLRIDSCLVYPNPSSGPTRFTFLLSAPALVSVKIYSISGRLVSSIEPQPCQFGYNQIEWDGNDHDGQPLPNGIYLFKLDARSAQTSTGMFRGASASVRDKLIVRR</sequence>
<evidence type="ECO:0000259" key="4">
    <source>
        <dbReference type="Pfam" id="PF13860"/>
    </source>
</evidence>
<dbReference type="Pfam" id="PF13860">
    <property type="entry name" value="FlgD_ig"/>
    <property type="match status" value="1"/>
</dbReference>
<evidence type="ECO:0000256" key="1">
    <source>
        <dbReference type="ARBA" id="ARBA00022729"/>
    </source>
</evidence>
<dbReference type="Gene3D" id="3.40.50.10390">
    <property type="entry name" value="Gingipain r, domain 1"/>
    <property type="match status" value="1"/>
</dbReference>
<dbReference type="InterPro" id="IPR025965">
    <property type="entry name" value="FlgD/Vpr_Ig-like"/>
</dbReference>
<dbReference type="EMBL" id="DSUT01000081">
    <property type="protein sequence ID" value="HGK28100.1"/>
    <property type="molecule type" value="Genomic_DNA"/>
</dbReference>
<dbReference type="NCBIfam" id="TIGR04183">
    <property type="entry name" value="Por_Secre_tail"/>
    <property type="match status" value="1"/>
</dbReference>
<proteinExistence type="predicted"/>
<dbReference type="Gene3D" id="3.40.50.1460">
    <property type="match status" value="1"/>
</dbReference>
<dbReference type="InterPro" id="IPR026444">
    <property type="entry name" value="Secre_tail"/>
</dbReference>
<evidence type="ECO:0000259" key="2">
    <source>
        <dbReference type="Pfam" id="PF01364"/>
    </source>
</evidence>
<dbReference type="InterPro" id="IPR038490">
    <property type="entry name" value="Gingipain_propep_sf"/>
</dbReference>
<evidence type="ECO:0000259" key="3">
    <source>
        <dbReference type="Pfam" id="PF08126"/>
    </source>
</evidence>
<feature type="domain" description="FlgD/Vpr Ig-like" evidence="4">
    <location>
        <begin position="1213"/>
        <end position="1279"/>
    </location>
</feature>
<dbReference type="GO" id="GO:0006508">
    <property type="term" value="P:proteolysis"/>
    <property type="evidence" value="ECO:0007669"/>
    <property type="project" value="InterPro"/>
</dbReference>
<dbReference type="Gene3D" id="2.60.40.3800">
    <property type="match status" value="1"/>
</dbReference>
<feature type="domain" description="Gingipain propeptide" evidence="3">
    <location>
        <begin position="40"/>
        <end position="187"/>
    </location>
</feature>
<dbReference type="InterPro" id="IPR001769">
    <property type="entry name" value="Gingipain"/>
</dbReference>
<dbReference type="InterPro" id="IPR012600">
    <property type="entry name" value="Propeptide_C25"/>
</dbReference>
<dbReference type="SUPFAM" id="SSF52129">
    <property type="entry name" value="Caspase-like"/>
    <property type="match status" value="1"/>
</dbReference>
<reference evidence="5" key="1">
    <citation type="journal article" date="2020" name="mSystems">
        <title>Genome- and Community-Level Interaction Insights into Carbon Utilization and Element Cycling Functions of Hydrothermarchaeota in Hydrothermal Sediment.</title>
        <authorList>
            <person name="Zhou Z."/>
            <person name="Liu Y."/>
            <person name="Xu W."/>
            <person name="Pan J."/>
            <person name="Luo Z.H."/>
            <person name="Li M."/>
        </authorList>
    </citation>
    <scope>NUCLEOTIDE SEQUENCE [LARGE SCALE GENOMIC DNA]</scope>
    <source>
        <strain evidence="5">SpSt-488</strain>
    </source>
</reference>
<dbReference type="Pfam" id="PF01364">
    <property type="entry name" value="Peptidase_C25"/>
    <property type="match status" value="1"/>
</dbReference>
<dbReference type="InterPro" id="IPR029030">
    <property type="entry name" value="Caspase-like_dom_sf"/>
</dbReference>
<dbReference type="GO" id="GO:0004197">
    <property type="term" value="F:cysteine-type endopeptidase activity"/>
    <property type="evidence" value="ECO:0007669"/>
    <property type="project" value="InterPro"/>
</dbReference>
<feature type="domain" description="Gingipain" evidence="2">
    <location>
        <begin position="590"/>
        <end position="945"/>
    </location>
</feature>